<reference evidence="3" key="1">
    <citation type="journal article" date="2019" name="Int. J. Syst. Evol. Microbiol.">
        <title>The Global Catalogue of Microorganisms (GCM) 10K type strain sequencing project: providing services to taxonomists for standard genome sequencing and annotation.</title>
        <authorList>
            <consortium name="The Broad Institute Genomics Platform"/>
            <consortium name="The Broad Institute Genome Sequencing Center for Infectious Disease"/>
            <person name="Wu L."/>
            <person name="Ma J."/>
        </authorList>
    </citation>
    <scope>NUCLEOTIDE SEQUENCE [LARGE SCALE GENOMIC DNA]</scope>
    <source>
        <strain evidence="3">CGMCC 1.18575</strain>
    </source>
</reference>
<proteinExistence type="predicted"/>
<dbReference type="SUPFAM" id="SSF53850">
    <property type="entry name" value="Periplasmic binding protein-like II"/>
    <property type="match status" value="1"/>
</dbReference>
<comment type="caution">
    <text evidence="2">The sequence shown here is derived from an EMBL/GenBank/DDBJ whole genome shotgun (WGS) entry which is preliminary data.</text>
</comment>
<name>A0ABW0HSE7_9BACL</name>
<evidence type="ECO:0000313" key="2">
    <source>
        <dbReference type="EMBL" id="MFC5403096.1"/>
    </source>
</evidence>
<keyword evidence="3" id="KW-1185">Reference proteome</keyword>
<organism evidence="2 3">
    <name type="scientific">Cohnella soli</name>
    <dbReference type="NCBI Taxonomy" id="425005"/>
    <lineage>
        <taxon>Bacteria</taxon>
        <taxon>Bacillati</taxon>
        <taxon>Bacillota</taxon>
        <taxon>Bacilli</taxon>
        <taxon>Bacillales</taxon>
        <taxon>Paenibacillaceae</taxon>
        <taxon>Cohnella</taxon>
    </lineage>
</organism>
<dbReference type="PROSITE" id="PS51257">
    <property type="entry name" value="PROKAR_LIPOPROTEIN"/>
    <property type="match status" value="1"/>
</dbReference>
<feature type="chain" id="PRO_5047343047" evidence="1">
    <location>
        <begin position="26"/>
        <end position="516"/>
    </location>
</feature>
<feature type="signal peptide" evidence="1">
    <location>
        <begin position="1"/>
        <end position="25"/>
    </location>
</feature>
<protein>
    <submittedName>
        <fullName evidence="2">ABC transporter substrate-binding protein</fullName>
    </submittedName>
</protein>
<evidence type="ECO:0000256" key="1">
    <source>
        <dbReference type="SAM" id="SignalP"/>
    </source>
</evidence>
<sequence length="516" mass="58295">MNKKKMTRKWMLSGMALSLLVPTLAACSTDKGKDSDVRRTLRIGTMSGSKQDEIWFRQQFTDMFELTHDGIDIEIVPAIDYTENQFEDQSKQQEQPDPLEKVKAIMTGNNPVDVMIFDMSMLSPLVNENLLKQLDPLMKENSIDPNDFVPAVIDSIKEQGNNFVYALTPTFTPSALYYNKKLFQKVSAEMPKDGMSWDDVFNLARRMKSGTGKDAVYGFSFNQWGGSENFWDLQNFAAPLQLKMYDDKAETMTVNTPQWEAVWKTFSDLYKDHVTPRQEDMNAMYSEPKTDGRNNPFQGQLFLNGKVAMTIGGYDLINQIEQYNDNADKLKLERLDWDVVSVPFHAGHEGVGGSIYLNNLSGINSKAANPDDAWEFVKFMNGKEWSKLKARSTYEMPARKEFVKVREGLSYNVDAFTKVKPAPMLQSSLKEQKLLREKPNLYMVTELGNRFYMEVMQGKKSVKEGLAGWETKGNDLLQKIKTNPKGQIDGVFDDVYGGGGGGGIMYDKVEAAASAG</sequence>
<dbReference type="EMBL" id="JBHSMI010000020">
    <property type="protein sequence ID" value="MFC5403096.1"/>
    <property type="molecule type" value="Genomic_DNA"/>
</dbReference>
<dbReference type="PANTHER" id="PTHR43649:SF12">
    <property type="entry name" value="DIACETYLCHITOBIOSE BINDING PROTEIN DASA"/>
    <property type="match status" value="1"/>
</dbReference>
<dbReference type="Proteomes" id="UP001596113">
    <property type="component" value="Unassembled WGS sequence"/>
</dbReference>
<evidence type="ECO:0000313" key="3">
    <source>
        <dbReference type="Proteomes" id="UP001596113"/>
    </source>
</evidence>
<dbReference type="InterPro" id="IPR006059">
    <property type="entry name" value="SBP"/>
</dbReference>
<dbReference type="PANTHER" id="PTHR43649">
    <property type="entry name" value="ARABINOSE-BINDING PROTEIN-RELATED"/>
    <property type="match status" value="1"/>
</dbReference>
<keyword evidence="1" id="KW-0732">Signal</keyword>
<dbReference type="InterPro" id="IPR050490">
    <property type="entry name" value="Bact_solute-bd_prot1"/>
</dbReference>
<dbReference type="Gene3D" id="3.40.190.10">
    <property type="entry name" value="Periplasmic binding protein-like II"/>
    <property type="match status" value="1"/>
</dbReference>
<gene>
    <name evidence="2" type="ORF">ACFPOF_10170</name>
</gene>
<accession>A0ABW0HSE7</accession>
<dbReference type="RefSeq" id="WP_378132135.1">
    <property type="nucleotide sequence ID" value="NZ_JBHSMI010000020.1"/>
</dbReference>
<dbReference type="Pfam" id="PF01547">
    <property type="entry name" value="SBP_bac_1"/>
    <property type="match status" value="1"/>
</dbReference>